<evidence type="ECO:0000256" key="7">
    <source>
        <dbReference type="ARBA" id="ARBA00022859"/>
    </source>
</evidence>
<dbReference type="FunFam" id="3.30.1370.10:FF:000031">
    <property type="entry name" value="ankyrin repeat domain-containing protein 17 isoform X1"/>
    <property type="match status" value="1"/>
</dbReference>
<evidence type="ECO:0000256" key="13">
    <source>
        <dbReference type="ARBA" id="ARBA00081278"/>
    </source>
</evidence>
<feature type="repeat" description="ANK" evidence="14">
    <location>
        <begin position="450"/>
        <end position="482"/>
    </location>
</feature>
<dbReference type="Proteomes" id="UP000052978">
    <property type="component" value="Unassembled WGS sequence"/>
</dbReference>
<keyword evidence="9 14" id="KW-0040">ANK repeat</keyword>
<dbReference type="eggNOG" id="KOG4369">
    <property type="taxonomic scope" value="Eukaryota"/>
</dbReference>
<accession>S7NIN9</accession>
<dbReference type="CDD" id="cd22249">
    <property type="entry name" value="UDM1_RNF168_RNF169-like"/>
    <property type="match status" value="1"/>
</dbReference>
<feature type="repeat" description="ANK" evidence="14">
    <location>
        <begin position="1204"/>
        <end position="1236"/>
    </location>
</feature>
<keyword evidence="4" id="KW-0399">Innate immunity</keyword>
<keyword evidence="7" id="KW-0391">Immunity</keyword>
<feature type="repeat" description="ANK" evidence="14">
    <location>
        <begin position="483"/>
        <end position="515"/>
    </location>
</feature>
<feature type="region of interest" description="Disordered" evidence="17">
    <location>
        <begin position="1537"/>
        <end position="1566"/>
    </location>
</feature>
<evidence type="ECO:0000256" key="11">
    <source>
        <dbReference type="ARBA" id="ARBA00023242"/>
    </source>
</evidence>
<dbReference type="InterPro" id="IPR036612">
    <property type="entry name" value="KH_dom_type_1_sf"/>
</dbReference>
<dbReference type="Pfam" id="PF12796">
    <property type="entry name" value="Ank_2"/>
    <property type="match status" value="6"/>
</dbReference>
<dbReference type="GO" id="GO:0003723">
    <property type="term" value="F:RNA binding"/>
    <property type="evidence" value="ECO:0007669"/>
    <property type="project" value="UniProtKB-UniRule"/>
</dbReference>
<dbReference type="eggNOG" id="KOG0504">
    <property type="taxonomic scope" value="Eukaryota"/>
</dbReference>
<dbReference type="Gene3D" id="3.30.1370.10">
    <property type="entry name" value="K Homology domain, type 1"/>
    <property type="match status" value="1"/>
</dbReference>
<evidence type="ECO:0000256" key="14">
    <source>
        <dbReference type="PROSITE-ProRule" id="PRU00023"/>
    </source>
</evidence>
<feature type="compositionally biased region" description="Polar residues" evidence="17">
    <location>
        <begin position="1904"/>
        <end position="1934"/>
    </location>
</feature>
<feature type="repeat" description="ANK" evidence="14">
    <location>
        <begin position="550"/>
        <end position="582"/>
    </location>
</feature>
<dbReference type="EMBL" id="KE164343">
    <property type="protein sequence ID" value="EPQ17281.1"/>
    <property type="molecule type" value="Genomic_DNA"/>
</dbReference>
<keyword evidence="15" id="KW-0694">RNA-binding</keyword>
<feature type="repeat" description="ANK" evidence="14">
    <location>
        <begin position="1067"/>
        <end position="1101"/>
    </location>
</feature>
<feature type="repeat" description="ANK" evidence="14">
    <location>
        <begin position="1136"/>
        <end position="1168"/>
    </location>
</feature>
<feature type="compositionally biased region" description="Low complexity" evidence="17">
    <location>
        <begin position="1453"/>
        <end position="1464"/>
    </location>
</feature>
<feature type="coiled-coil region" evidence="16">
    <location>
        <begin position="695"/>
        <end position="791"/>
    </location>
</feature>
<dbReference type="FunFam" id="1.25.40.20:FF:000014">
    <property type="entry name" value="ankyrin repeat domain-containing protein 17 isoform X2"/>
    <property type="match status" value="1"/>
</dbReference>
<dbReference type="GO" id="GO:0045087">
    <property type="term" value="P:innate immune response"/>
    <property type="evidence" value="ECO:0007669"/>
    <property type="project" value="UniProtKB-KW"/>
</dbReference>
<feature type="repeat" description="ANK" evidence="14">
    <location>
        <begin position="187"/>
        <end position="219"/>
    </location>
</feature>
<dbReference type="GO" id="GO:0005737">
    <property type="term" value="C:cytoplasm"/>
    <property type="evidence" value="ECO:0007669"/>
    <property type="project" value="TreeGrafter"/>
</dbReference>
<feature type="domain" description="K Homology" evidence="18">
    <location>
        <begin position="1562"/>
        <end position="1633"/>
    </location>
</feature>
<proteinExistence type="predicted"/>
<sequence>MVETAAEMEAYVLEDILEVESFILDQDDLENPMLETASKLLLSGTADGADLRTVDPETQARLEALLEAAGIGKLSTADGKAFADPEVLRRLTSSVSCALDEAAAALTRMRAESTANAGQSDNRSLAEACSEGDVNAVRKLLIEGRSVNEHTEEGESLLCLACSAGYYELAQVLLAMHANVEDRGIKGDITPLMAAANGGHVKIVKLLLAHKADVNAQSSTGNTALTYACAGGYVDVVKVLLESGASIEDHNENGHTPLMEAGSAGHVEVARLLLENGAGINTHSNEFKESALTLACYKGHLEMVRFLLEAGADQEHKTDEMHTALMEACMDGHVEVARLLLDSGAQVNMPADSFESPLTLAACGGHVELAALLIERGASLEEVNDEGYTPLMEAAREGHEEMVALLLGQGANINAQTEETQETALTLACCGGFLEVADFLIKAGADIELGCSTPLMEAAQEGHLELVKYLLAAGANVHATTATGDTALTYACENGHTDVADVLLQAGADLEHESEGGRTPLMKAARAGHVCTVQFLISKGANVNRTTANNDHTVLSLACAGGHLAVVELLLAHGADPTHRLKDGSTMLIEAAKGGHTSVVCYLLDYPNNLLSAPPPDVTQLTPPSHDLNRAPRVPVQALPMVVPPQEPDKPPANVATTLPIRNKAASKQKSSSHLPANSQDVQGYITNQSPESIVEEAQGKLTELEQRIKEAIEKNAQLQSLELAHADQLTKEKIEELNKTREEQIQKKQKILEELQKVERELQLKTQQQLKKQYLEVKAQRIQLQQQQQQSCQHLGLLAPLGEQLSEGDYARLQQVDPVLLQDDPQQTAAQMGFAPIQPLAMPQALPLAAGPLPPGSIANLTELQGVIVGQPVLGQAQLAGLGQGILTETQQGLMVASPAQTLNDTLDDIMAAVSGRASAMSNTPTHSIAASISQPQTPTPSPIISPSAMLPIYPAIDIDAQTESNHDTALTLACAGGHEELVQTLLERGASIEHRDKKGFTPLILAATAGHVGVVEILLDNGADIEAQSERTKDTPLSLACSGGRQEVVELLLARGANKEHRNVSDYTPLSLAASAMNGHTAAVKLLLDMGSDINAQIETNRNTALTLACFQGRTEVVSLLLDRKANVEHRAKTGLTPLMEAASGGYAEVGRVLLDKGADVNAPPVPSSRDTALTIAADKGHYKFCELLIGRGAHIDVRNKKGNTPLWLAANGGHLDVVQLLVQASADVDAADNRKITPLMAAFRKGHVKVVRYLVKEVNQFPSDSECMRYIATITDKEMLKKCHLCMESIVQAKDRQAAEANKNASILLEELDLEKLREESRRLALAAKREKRKEKRRKKKEEQRRKLEEIEAKNKENFELQAAQEKEKHKVEDEPEVLTEPPSATTTTTIGISATWTTLAGSHGKRNNTITTTSSKRKNRKNKMTPENVQIIFDDPLPISYSQPEKVNGGESKSSSTSESGDSDNMRISSCSDESSNSNSSRKSDNHSPAVVTTTVTNKKQPSVLVTFPKEERKSVSGKASIKLSETVTEVTSNSLSTCTKSGPSPLSSPNGKLTVASPKSKKVSVPSTVISRVIGRGGCNINAIREFTGAHIDIDKQKDKTGDRIITIRQGGTESTRQATQLINALIKDPDKEIDELIPKNRLKSSVIQNRGSSAPTTTAANSSLMGIKMTTVALSSTSQTATALTVPAISSASTHKTIKNPVNNEAGSPPVVETVNNRPSNSSSSGSSSVHSVQQQPPGSVSQEPRPPLQQSQVPPPEVRMTVPPLATSSSLVAVPSTAPVTYPCLRTQMGCSQPAPKMETPAIRPPSHGTTAPHKNPAPVHNSSVAALSVNHIKRPHSVPSSVQLPSTLSTQSACQNSVHPANKPIAPNFSAPLPFGPFSTLFENSPTSHAFWGGSVVSSQSTPESMLSGKSSYLPNSDPLHQSDTSKAPGFRPPLQRPAPSPSGIVNMDSPYGSVTPSSTHLGNFASNLSGGQMYGPGAPLGGAPAAANFNRQHFSPLSLLTPGSSASNDSPAQSVSSGVRAPSPAPSSVPLGSEKPSNVSQDRKVPVPIGTERSARIRQTGTSAPSVIGSNLSTSVGHSGIWSFEGIGGNQDKVDWCNPGMGNPMIHRPMSDPGVFSQHQAMERESTGIVTPSGTFHQHVPAGYMDFPKVGGMPFSVYGNAMIPSVAPIPDGAAGPIFNGPHAADPSWNSLIKMVSSSTENNGPQTVWTGPWAPHMNSVHMNQLG</sequence>
<organism evidence="19 20">
    <name type="scientific">Myotis brandtii</name>
    <name type="common">Brandt's bat</name>
    <dbReference type="NCBI Taxonomy" id="109478"/>
    <lineage>
        <taxon>Eukaryota</taxon>
        <taxon>Metazoa</taxon>
        <taxon>Chordata</taxon>
        <taxon>Craniata</taxon>
        <taxon>Vertebrata</taxon>
        <taxon>Euteleostomi</taxon>
        <taxon>Mammalia</taxon>
        <taxon>Eutheria</taxon>
        <taxon>Laurasiatheria</taxon>
        <taxon>Chiroptera</taxon>
        <taxon>Yangochiroptera</taxon>
        <taxon>Vespertilionidae</taxon>
        <taxon>Myotis</taxon>
    </lineage>
</organism>
<feature type="repeat" description="ANK" evidence="14">
    <location>
        <begin position="220"/>
        <end position="252"/>
    </location>
</feature>
<feature type="repeat" description="ANK" evidence="14">
    <location>
        <begin position="1171"/>
        <end position="1203"/>
    </location>
</feature>
<dbReference type="FunFam" id="1.25.40.20:FF:000062">
    <property type="entry name" value="ankyrin repeat domain-containing protein 17"/>
    <property type="match status" value="1"/>
</dbReference>
<keyword evidence="2" id="KW-0488">Methylation</keyword>
<dbReference type="PROSITE" id="PS50088">
    <property type="entry name" value="ANK_REPEAT"/>
    <property type="match status" value="19"/>
</dbReference>
<dbReference type="GO" id="GO:0005634">
    <property type="term" value="C:nucleus"/>
    <property type="evidence" value="ECO:0007669"/>
    <property type="project" value="UniProtKB-SubCell"/>
</dbReference>
<evidence type="ECO:0000256" key="4">
    <source>
        <dbReference type="ARBA" id="ARBA00022588"/>
    </source>
</evidence>
<feature type="compositionally biased region" description="Polar residues" evidence="17">
    <location>
        <begin position="2010"/>
        <end position="2022"/>
    </location>
</feature>
<dbReference type="Pfam" id="PF00023">
    <property type="entry name" value="Ank"/>
    <property type="match status" value="4"/>
</dbReference>
<evidence type="ECO:0000256" key="3">
    <source>
        <dbReference type="ARBA" id="ARBA00022499"/>
    </source>
</evidence>
<dbReference type="SMART" id="SM00248">
    <property type="entry name" value="ANK"/>
    <property type="match status" value="24"/>
</dbReference>
<keyword evidence="20" id="KW-1185">Reference proteome</keyword>
<evidence type="ECO:0000256" key="15">
    <source>
        <dbReference type="PROSITE-ProRule" id="PRU00117"/>
    </source>
</evidence>
<dbReference type="SUPFAM" id="SSF54791">
    <property type="entry name" value="Eukaryotic type KH-domain (KH-domain type I)"/>
    <property type="match status" value="1"/>
</dbReference>
<dbReference type="SUPFAM" id="SSF48403">
    <property type="entry name" value="Ankyrin repeat"/>
    <property type="match status" value="3"/>
</dbReference>
<comment type="subcellular location">
    <subcellularLocation>
        <location evidence="1">Nucleus</location>
    </subcellularLocation>
</comment>
<keyword evidence="3" id="KW-1017">Isopeptide bond</keyword>
<evidence type="ECO:0000256" key="12">
    <source>
        <dbReference type="ARBA" id="ARBA00067263"/>
    </source>
</evidence>
<dbReference type="Gene3D" id="1.25.40.20">
    <property type="entry name" value="Ankyrin repeat-containing domain"/>
    <property type="match status" value="9"/>
</dbReference>
<feature type="region of interest" description="Disordered" evidence="17">
    <location>
        <begin position="1331"/>
        <end position="1502"/>
    </location>
</feature>
<evidence type="ECO:0000256" key="6">
    <source>
        <dbReference type="ARBA" id="ARBA00022843"/>
    </source>
</evidence>
<evidence type="ECO:0000256" key="1">
    <source>
        <dbReference type="ARBA" id="ARBA00004123"/>
    </source>
</evidence>
<evidence type="ECO:0000256" key="17">
    <source>
        <dbReference type="SAM" id="MobiDB-lite"/>
    </source>
</evidence>
<dbReference type="PROSITE" id="PS50084">
    <property type="entry name" value="KH_TYPE_1"/>
    <property type="match status" value="1"/>
</dbReference>
<keyword evidence="5" id="KW-0677">Repeat</keyword>
<feature type="compositionally biased region" description="Low complexity" evidence="17">
    <location>
        <begin position="2023"/>
        <end position="2042"/>
    </location>
</feature>
<dbReference type="SMART" id="SM00322">
    <property type="entry name" value="KH"/>
    <property type="match status" value="1"/>
</dbReference>
<evidence type="ECO:0000313" key="19">
    <source>
        <dbReference type="EMBL" id="EPQ17281.1"/>
    </source>
</evidence>
<feature type="compositionally biased region" description="Basic and acidic residues" evidence="17">
    <location>
        <begin position="1344"/>
        <end position="1376"/>
    </location>
</feature>
<dbReference type="FunFam" id="1.25.40.20:FF:000012">
    <property type="entry name" value="ankyrin repeat domain-containing protein 17 isoform X1"/>
    <property type="match status" value="1"/>
</dbReference>
<dbReference type="InterPro" id="IPR051631">
    <property type="entry name" value="Ankyrin-KH/SAM_domain"/>
</dbReference>
<evidence type="ECO:0000256" key="16">
    <source>
        <dbReference type="SAM" id="Coils"/>
    </source>
</evidence>
<keyword evidence="6" id="KW-0832">Ubl conjugation</keyword>
<dbReference type="InterPro" id="IPR036770">
    <property type="entry name" value="Ankyrin_rpt-contain_sf"/>
</dbReference>
<evidence type="ECO:0000256" key="5">
    <source>
        <dbReference type="ARBA" id="ARBA00022737"/>
    </source>
</evidence>
<feature type="repeat" description="ANK" evidence="14">
    <location>
        <begin position="1000"/>
        <end position="1032"/>
    </location>
</feature>
<feature type="region of interest" description="Disordered" evidence="17">
    <location>
        <begin position="1903"/>
        <end position="1963"/>
    </location>
</feature>
<dbReference type="InterPro" id="IPR002110">
    <property type="entry name" value="Ankyrin_rpt"/>
</dbReference>
<evidence type="ECO:0000259" key="18">
    <source>
        <dbReference type="SMART" id="SM00322"/>
    </source>
</evidence>
<feature type="repeat" description="ANK" evidence="14">
    <location>
        <begin position="253"/>
        <end position="285"/>
    </location>
</feature>
<protein>
    <recommendedName>
        <fullName evidence="12">Ankyrin repeat domain-containing protein 17</fullName>
    </recommendedName>
    <alternativeName>
        <fullName evidence="13">Gene trap ankyrin repeat protein</fullName>
    </alternativeName>
</protein>
<feature type="repeat" description="ANK" evidence="14">
    <location>
        <begin position="287"/>
        <end position="319"/>
    </location>
</feature>
<dbReference type="PANTHER" id="PTHR23206">
    <property type="entry name" value="MASK PROTEIN"/>
    <property type="match status" value="1"/>
</dbReference>
<dbReference type="PRINTS" id="PR01415">
    <property type="entry name" value="ANKYRIN"/>
</dbReference>
<evidence type="ECO:0000256" key="9">
    <source>
        <dbReference type="ARBA" id="ARBA00023043"/>
    </source>
</evidence>
<dbReference type="PROSITE" id="PS50297">
    <property type="entry name" value="ANK_REP_REGION"/>
    <property type="match status" value="19"/>
</dbReference>
<feature type="repeat" description="ANK" evidence="14">
    <location>
        <begin position="1103"/>
        <end position="1135"/>
    </location>
</feature>
<evidence type="ECO:0000256" key="10">
    <source>
        <dbReference type="ARBA" id="ARBA00023054"/>
    </source>
</evidence>
<keyword evidence="11" id="KW-0539">Nucleus</keyword>
<evidence type="ECO:0000313" key="20">
    <source>
        <dbReference type="Proteomes" id="UP000052978"/>
    </source>
</evidence>
<dbReference type="Pfam" id="PF13637">
    <property type="entry name" value="Ank_4"/>
    <property type="match status" value="1"/>
</dbReference>
<dbReference type="FunFam" id="1.25.40.20:FF:000161">
    <property type="entry name" value="ankyrin repeat domain-containing protein 17 isoform X3"/>
    <property type="match status" value="1"/>
</dbReference>
<keyword evidence="8" id="KW-0007">Acetylation</keyword>
<name>S7NIN9_MYOBR</name>
<feature type="compositionally biased region" description="Polar residues" evidence="17">
    <location>
        <begin position="1702"/>
        <end position="1712"/>
    </location>
</feature>
<feature type="region of interest" description="Disordered" evidence="17">
    <location>
        <begin position="2007"/>
        <end position="2078"/>
    </location>
</feature>
<dbReference type="InterPro" id="IPR004087">
    <property type="entry name" value="KH_dom"/>
</dbReference>
<feature type="compositionally biased region" description="Polar residues" evidence="17">
    <location>
        <begin position="1537"/>
        <end position="1556"/>
    </location>
</feature>
<dbReference type="FunFam" id="1.25.40.20:FF:000114">
    <property type="entry name" value="ankyrin repeat and KH domain-containing protein 1 isoform X2"/>
    <property type="match status" value="1"/>
</dbReference>
<feature type="repeat" description="ANK" evidence="14">
    <location>
        <begin position="320"/>
        <end position="352"/>
    </location>
</feature>
<feature type="repeat" description="ANK" evidence="14">
    <location>
        <begin position="386"/>
        <end position="418"/>
    </location>
</feature>
<evidence type="ECO:0000256" key="2">
    <source>
        <dbReference type="ARBA" id="ARBA00022481"/>
    </source>
</evidence>
<feature type="region of interest" description="Disordered" evidence="17">
    <location>
        <begin position="1702"/>
        <end position="1769"/>
    </location>
</feature>
<evidence type="ECO:0000256" key="8">
    <source>
        <dbReference type="ARBA" id="ARBA00022990"/>
    </source>
</evidence>
<reference evidence="19 20" key="1">
    <citation type="journal article" date="2013" name="Nat. Commun.">
        <title>Genome analysis reveals insights into physiology and longevity of the Brandt's bat Myotis brandtii.</title>
        <authorList>
            <person name="Seim I."/>
            <person name="Fang X."/>
            <person name="Xiong Z."/>
            <person name="Lobanov A.V."/>
            <person name="Huang Z."/>
            <person name="Ma S."/>
            <person name="Feng Y."/>
            <person name="Turanov A.A."/>
            <person name="Zhu Y."/>
            <person name="Lenz T.L."/>
            <person name="Gerashchenko M.V."/>
            <person name="Fan D."/>
            <person name="Hee Yim S."/>
            <person name="Yao X."/>
            <person name="Jordan D."/>
            <person name="Xiong Y."/>
            <person name="Ma Y."/>
            <person name="Lyapunov A.N."/>
            <person name="Chen G."/>
            <person name="Kulakova O.I."/>
            <person name="Sun Y."/>
            <person name="Lee S.G."/>
            <person name="Bronson R.T."/>
            <person name="Moskalev A.A."/>
            <person name="Sunyaev S.R."/>
            <person name="Zhang G."/>
            <person name="Krogh A."/>
            <person name="Wang J."/>
            <person name="Gladyshev V.N."/>
        </authorList>
    </citation>
    <scope>NUCLEOTIDE SEQUENCE [LARGE SCALE GENOMIC DNA]</scope>
</reference>
<dbReference type="FunFam" id="1.25.40.20:FF:000131">
    <property type="entry name" value="ankyrin repeat domain-containing protein 17 isoform X1"/>
    <property type="match status" value="1"/>
</dbReference>
<dbReference type="Pfam" id="PF00013">
    <property type="entry name" value="KH_1"/>
    <property type="match status" value="1"/>
</dbReference>
<feature type="compositionally biased region" description="Low complexity" evidence="17">
    <location>
        <begin position="1383"/>
        <end position="1402"/>
    </location>
</feature>
<gene>
    <name evidence="19" type="ORF">D623_10017417</name>
</gene>
<dbReference type="FunFam" id="1.25.40.20:FF:000046">
    <property type="entry name" value="Ankyrin repeat and KH domain-containing protein 1"/>
    <property type="match status" value="1"/>
</dbReference>
<feature type="compositionally biased region" description="Basic residues" evidence="17">
    <location>
        <begin position="1333"/>
        <end position="1343"/>
    </location>
</feature>
<feature type="repeat" description="ANK" evidence="14">
    <location>
        <begin position="967"/>
        <end position="999"/>
    </location>
</feature>
<dbReference type="PANTHER" id="PTHR23206:SF1">
    <property type="entry name" value="ANKYRIN REPEAT DOMAIN-CONTAINING PROTEIN 17"/>
    <property type="match status" value="1"/>
</dbReference>
<keyword evidence="10 16" id="KW-0175">Coiled coil</keyword>
<dbReference type="InterPro" id="IPR004088">
    <property type="entry name" value="KH_dom_type_1"/>
</dbReference>
<feature type="compositionally biased region" description="Pro residues" evidence="17">
    <location>
        <begin position="1939"/>
        <end position="1949"/>
    </location>
</feature>
<feature type="compositionally biased region" description="Polar residues" evidence="17">
    <location>
        <begin position="2066"/>
        <end position="2078"/>
    </location>
</feature>
<feature type="repeat" description="ANK" evidence="14">
    <location>
        <begin position="1034"/>
        <end position="1066"/>
    </location>
</feature>
<feature type="region of interest" description="Disordered" evidence="17">
    <location>
        <begin position="1799"/>
        <end position="1824"/>
    </location>
</feature>
<feature type="compositionally biased region" description="Low complexity" evidence="17">
    <location>
        <begin position="1473"/>
        <end position="1485"/>
    </location>
</feature>
<feature type="repeat" description="ANK" evidence="14">
    <location>
        <begin position="353"/>
        <end position="385"/>
    </location>
</feature>
<feature type="repeat" description="ANK" evidence="14">
    <location>
        <begin position="516"/>
        <end position="548"/>
    </location>
</feature>
<feature type="compositionally biased region" description="Low complexity" evidence="17">
    <location>
        <begin position="1721"/>
        <end position="1749"/>
    </location>
</feature>